<evidence type="ECO:0000313" key="2">
    <source>
        <dbReference type="EMBL" id="KDO67163.1"/>
    </source>
</evidence>
<feature type="domain" description="Myb-like" evidence="1">
    <location>
        <begin position="19"/>
        <end position="75"/>
    </location>
</feature>
<evidence type="ECO:0000259" key="1">
    <source>
        <dbReference type="PROSITE" id="PS50090"/>
    </source>
</evidence>
<gene>
    <name evidence="2" type="ORF">CISIN_1g022763mg</name>
</gene>
<dbReference type="Pfam" id="PF13837">
    <property type="entry name" value="Myb_DNA-bind_4"/>
    <property type="match status" value="1"/>
</dbReference>
<dbReference type="PROSITE" id="PS50090">
    <property type="entry name" value="MYB_LIKE"/>
    <property type="match status" value="1"/>
</dbReference>
<dbReference type="EMBL" id="KK784897">
    <property type="protein sequence ID" value="KDO67162.1"/>
    <property type="molecule type" value="Genomic_DNA"/>
</dbReference>
<evidence type="ECO:0000313" key="3">
    <source>
        <dbReference type="Proteomes" id="UP000027120"/>
    </source>
</evidence>
<dbReference type="Gene3D" id="1.10.10.60">
    <property type="entry name" value="Homeodomain-like"/>
    <property type="match status" value="1"/>
</dbReference>
<accession>A0A067FII2</accession>
<dbReference type="InterPro" id="IPR001005">
    <property type="entry name" value="SANT/Myb"/>
</dbReference>
<dbReference type="KEGG" id="cit:102622170"/>
<dbReference type="InterPro" id="IPR044822">
    <property type="entry name" value="Myb_DNA-bind_4"/>
</dbReference>
<dbReference type="Proteomes" id="UP000027120">
    <property type="component" value="Unassembled WGS sequence"/>
</dbReference>
<dbReference type="EMBL" id="KK784897">
    <property type="protein sequence ID" value="KDO67165.1"/>
    <property type="molecule type" value="Genomic_DNA"/>
</dbReference>
<dbReference type="SMR" id="A0A067FII2"/>
<dbReference type="eggNOG" id="ENOG502RXTE">
    <property type="taxonomic scope" value="Eukaryota"/>
</dbReference>
<dbReference type="STRING" id="2711.A0A067FII2"/>
<dbReference type="PANTHER" id="PTHR33492">
    <property type="entry name" value="OSJNBA0043A12.37 PROTEIN-RELATED"/>
    <property type="match status" value="1"/>
</dbReference>
<dbReference type="EMBL" id="KK784897">
    <property type="protein sequence ID" value="KDO67163.1"/>
    <property type="molecule type" value="Genomic_DNA"/>
</dbReference>
<reference evidence="2 3" key="1">
    <citation type="submission" date="2014-04" db="EMBL/GenBank/DDBJ databases">
        <authorList>
            <consortium name="International Citrus Genome Consortium"/>
            <person name="Gmitter F."/>
            <person name="Chen C."/>
            <person name="Farmerie W."/>
            <person name="Harkins T."/>
            <person name="Desany B."/>
            <person name="Mohiuddin M."/>
            <person name="Kodira C."/>
            <person name="Borodovsky M."/>
            <person name="Lomsadze A."/>
            <person name="Burns P."/>
            <person name="Jenkins J."/>
            <person name="Prochnik S."/>
            <person name="Shu S."/>
            <person name="Chapman J."/>
            <person name="Pitluck S."/>
            <person name="Schmutz J."/>
            <person name="Rokhsar D."/>
        </authorList>
    </citation>
    <scope>NUCLEOTIDE SEQUENCE</scope>
</reference>
<dbReference type="EMBL" id="KK784897">
    <property type="protein sequence ID" value="KDO67164.1"/>
    <property type="molecule type" value="Genomic_DNA"/>
</dbReference>
<dbReference type="PaxDb" id="2711-XP_006483638.1"/>
<protein>
    <recommendedName>
        <fullName evidence="1">Myb-like domain-containing protein</fullName>
    </recommendedName>
</protein>
<proteinExistence type="predicted"/>
<dbReference type="PANTHER" id="PTHR33492:SF4">
    <property type="entry name" value="OS02G0174300 PROTEIN"/>
    <property type="match status" value="1"/>
</dbReference>
<sequence length="292" mass="33272">MEGGSSGTRRTRSQVGPDWSSKEALILVNEIAAVEADCLKALSSYQKWKIISETCTALDVPRTANQCRRKWDSLLDEYKKMIVRSRTFPNSQTQTHTDCFPPNFDSELFKAIHDFVMSKDNRSDDTDPDSDTDPEADFSEAISQAQLGSKRQRRQSMRVKHCAEQKPLKSCLHENHQKSGCTEEKLCNSHVEEEPRIRLVEKKCQNSRIKEKKSLKSCVEENEQMMVAKLQENAELIHAIVAESADYSDADLNNVQDLESEFVRRQGDKLIACLGEIVNTLNQFTDHVQECK</sequence>
<name>A0A067FII2_CITSI</name>
<keyword evidence="3" id="KW-1185">Reference proteome</keyword>
<dbReference type="AlphaFoldDB" id="A0A067FII2"/>
<organism evidence="2 3">
    <name type="scientific">Citrus sinensis</name>
    <name type="common">Sweet orange</name>
    <name type="synonym">Citrus aurantium var. sinensis</name>
    <dbReference type="NCBI Taxonomy" id="2711"/>
    <lineage>
        <taxon>Eukaryota</taxon>
        <taxon>Viridiplantae</taxon>
        <taxon>Streptophyta</taxon>
        <taxon>Embryophyta</taxon>
        <taxon>Tracheophyta</taxon>
        <taxon>Spermatophyta</taxon>
        <taxon>Magnoliopsida</taxon>
        <taxon>eudicotyledons</taxon>
        <taxon>Gunneridae</taxon>
        <taxon>Pentapetalae</taxon>
        <taxon>rosids</taxon>
        <taxon>malvids</taxon>
        <taxon>Sapindales</taxon>
        <taxon>Rutaceae</taxon>
        <taxon>Aurantioideae</taxon>
        <taxon>Citrus</taxon>
    </lineage>
</organism>